<dbReference type="AlphaFoldDB" id="Q67L33"/>
<dbReference type="Proteomes" id="UP000000417">
    <property type="component" value="Chromosome"/>
</dbReference>
<dbReference type="GO" id="GO:0031460">
    <property type="term" value="P:glycine betaine transport"/>
    <property type="evidence" value="ECO:0007669"/>
    <property type="project" value="TreeGrafter"/>
</dbReference>
<organism evidence="8 9">
    <name type="scientific">Symbiobacterium thermophilum (strain DSM 24528 / JCM 14929 / IAM 14863 / T)</name>
    <dbReference type="NCBI Taxonomy" id="292459"/>
    <lineage>
        <taxon>Bacteria</taxon>
        <taxon>Bacillati</taxon>
        <taxon>Bacillota</taxon>
        <taxon>Clostridia</taxon>
        <taxon>Eubacteriales</taxon>
        <taxon>Symbiobacteriaceae</taxon>
        <taxon>Symbiobacterium</taxon>
    </lineage>
</organism>
<evidence type="ECO:0000256" key="6">
    <source>
        <dbReference type="RuleBase" id="RU363032"/>
    </source>
</evidence>
<comment type="similarity">
    <text evidence="6">Belongs to the binding-protein-dependent transport system permease family.</text>
</comment>
<dbReference type="GO" id="GO:0005886">
    <property type="term" value="C:plasma membrane"/>
    <property type="evidence" value="ECO:0007669"/>
    <property type="project" value="UniProtKB-SubCell"/>
</dbReference>
<feature type="transmembrane region" description="Helical" evidence="6">
    <location>
        <begin position="69"/>
        <end position="97"/>
    </location>
</feature>
<keyword evidence="4 6" id="KW-1133">Transmembrane helix</keyword>
<dbReference type="CDD" id="cd06261">
    <property type="entry name" value="TM_PBP2"/>
    <property type="match status" value="1"/>
</dbReference>
<dbReference type="InterPro" id="IPR035906">
    <property type="entry name" value="MetI-like_sf"/>
</dbReference>
<dbReference type="GO" id="GO:0055085">
    <property type="term" value="P:transmembrane transport"/>
    <property type="evidence" value="ECO:0007669"/>
    <property type="project" value="InterPro"/>
</dbReference>
<proteinExistence type="inferred from homology"/>
<dbReference type="PROSITE" id="PS50928">
    <property type="entry name" value="ABC_TM1"/>
    <property type="match status" value="1"/>
</dbReference>
<keyword evidence="3 6" id="KW-0812">Transmembrane</keyword>
<feature type="transmembrane region" description="Helical" evidence="6">
    <location>
        <begin position="28"/>
        <end position="48"/>
    </location>
</feature>
<reference evidence="8 9" key="1">
    <citation type="journal article" date="2004" name="Nucleic Acids Res.">
        <title>Genome sequence of Symbiobacterium thermophilum, an uncultivable bacterium that depends on microbial commensalism.</title>
        <authorList>
            <person name="Ueda K."/>
            <person name="Yamashita A."/>
            <person name="Ishikawa J."/>
            <person name="Shimada M."/>
            <person name="Watsuji T."/>
            <person name="Morimura K."/>
            <person name="Ikeda H."/>
            <person name="Hattori M."/>
            <person name="Beppu T."/>
        </authorList>
    </citation>
    <scope>NUCLEOTIDE SEQUENCE [LARGE SCALE GENOMIC DNA]</scope>
    <source>
        <strain evidence="9">T / IAM 14863</strain>
    </source>
</reference>
<accession>Q67L33</accession>
<evidence type="ECO:0000256" key="3">
    <source>
        <dbReference type="ARBA" id="ARBA00022692"/>
    </source>
</evidence>
<dbReference type="eggNOG" id="COG1174">
    <property type="taxonomic scope" value="Bacteria"/>
</dbReference>
<dbReference type="PANTHER" id="PTHR30177">
    <property type="entry name" value="GLYCINE BETAINE/L-PROLINE TRANSPORT SYSTEM PERMEASE PROTEIN PROW"/>
    <property type="match status" value="1"/>
</dbReference>
<feature type="domain" description="ABC transmembrane type-1" evidence="7">
    <location>
        <begin position="22"/>
        <end position="201"/>
    </location>
</feature>
<feature type="transmembrane region" description="Helical" evidence="6">
    <location>
        <begin position="136"/>
        <end position="162"/>
    </location>
</feature>
<dbReference type="KEGG" id="sth:STH2628"/>
<evidence type="ECO:0000256" key="5">
    <source>
        <dbReference type="ARBA" id="ARBA00023136"/>
    </source>
</evidence>
<evidence type="ECO:0000313" key="8">
    <source>
        <dbReference type="EMBL" id="BAD41613.1"/>
    </source>
</evidence>
<dbReference type="InterPro" id="IPR000515">
    <property type="entry name" value="MetI-like"/>
</dbReference>
<dbReference type="SUPFAM" id="SSF161098">
    <property type="entry name" value="MetI-like"/>
    <property type="match status" value="1"/>
</dbReference>
<dbReference type="Gene3D" id="1.10.3720.10">
    <property type="entry name" value="MetI-like"/>
    <property type="match status" value="1"/>
</dbReference>
<gene>
    <name evidence="8" type="ordered locus">STH2628</name>
</gene>
<sequence length="216" mass="23100">MELMQELVVYVNAHWPRLLGLTIQHVKLALLAVLYGVLVGVPVGYLISRRRKLAEPVLWVANALQTIPALALIGFVMLFLGLSPATGIFCLFVYSLMPIIRSTYTALISIDPALIEAATGMGMTRWQILRIVQLPLALAVMMVGIRLALVMSIGTASIMSLAGAGGLGSEIFAGIDRVQDKMILAGALPAALLAIAADLGMGALERWLTPRGLRQA</sequence>
<evidence type="ECO:0000313" key="9">
    <source>
        <dbReference type="Proteomes" id="UP000000417"/>
    </source>
</evidence>
<name>Q67L33_SYMTH</name>
<evidence type="ECO:0000256" key="2">
    <source>
        <dbReference type="ARBA" id="ARBA00022448"/>
    </source>
</evidence>
<evidence type="ECO:0000259" key="7">
    <source>
        <dbReference type="PROSITE" id="PS50928"/>
    </source>
</evidence>
<dbReference type="Pfam" id="PF00528">
    <property type="entry name" value="BPD_transp_1"/>
    <property type="match status" value="1"/>
</dbReference>
<dbReference type="HOGENOM" id="CLU_046113_7_2_9"/>
<dbReference type="FunFam" id="1.10.3720.10:FF:000001">
    <property type="entry name" value="Glycine betaine ABC transporter, permease"/>
    <property type="match status" value="1"/>
</dbReference>
<dbReference type="InterPro" id="IPR051204">
    <property type="entry name" value="ABC_transp_perm/SBD"/>
</dbReference>
<evidence type="ECO:0000256" key="4">
    <source>
        <dbReference type="ARBA" id="ARBA00022989"/>
    </source>
</evidence>
<evidence type="ECO:0000256" key="1">
    <source>
        <dbReference type="ARBA" id="ARBA00004141"/>
    </source>
</evidence>
<dbReference type="PANTHER" id="PTHR30177:SF4">
    <property type="entry name" value="OSMOPROTECTANT IMPORT PERMEASE PROTEIN OSMW"/>
    <property type="match status" value="1"/>
</dbReference>
<protein>
    <submittedName>
        <fullName evidence="8">Glycine betaine/carnitine/choline ABC transporter permease protein</fullName>
    </submittedName>
</protein>
<keyword evidence="9" id="KW-1185">Reference proteome</keyword>
<dbReference type="STRING" id="292459.STH2628"/>
<feature type="transmembrane region" description="Helical" evidence="6">
    <location>
        <begin position="182"/>
        <end position="204"/>
    </location>
</feature>
<keyword evidence="2 6" id="KW-0813">Transport</keyword>
<keyword evidence="5 6" id="KW-0472">Membrane</keyword>
<comment type="subcellular location">
    <subcellularLocation>
        <location evidence="6">Cell membrane</location>
        <topology evidence="6">Multi-pass membrane protein</topology>
    </subcellularLocation>
    <subcellularLocation>
        <location evidence="1">Membrane</location>
        <topology evidence="1">Multi-pass membrane protein</topology>
    </subcellularLocation>
</comment>
<dbReference type="EMBL" id="AP006840">
    <property type="protein sequence ID" value="BAD41613.1"/>
    <property type="molecule type" value="Genomic_DNA"/>
</dbReference>